<feature type="domain" description="Myb/SANT-like DNA-binding" evidence="2">
    <location>
        <begin position="31"/>
        <end position="109"/>
    </location>
</feature>
<evidence type="ECO:0000256" key="1">
    <source>
        <dbReference type="SAM" id="MobiDB-lite"/>
    </source>
</evidence>
<accession>A0A0H5RC00</accession>
<sequence>SQAIAAIIATPPKRKAGESQNKRQTKALKRAEWSCSTIESLLEIRYSAPSKAKFNACQTNKQKAAWWAWLTARLNARSDACFDPKQVKNRFTSLKSEYRSLIQAQNETGNPQDGIKYPEYWEALSDHMQAQPGLHASPLLDSLSRGCSGEPELDDDNETDDDNIPSSQTRLDVGTPSRKAAVPSLGDSLIQGMGSMAAAMVEVAKINAAAQTTSVDSSLASILQKIEKRFEEQSAINSMLLKAFQNFS</sequence>
<feature type="non-terminal residue" evidence="3">
    <location>
        <position position="1"/>
    </location>
</feature>
<dbReference type="AlphaFoldDB" id="A0A0H5RC00"/>
<evidence type="ECO:0000313" key="3">
    <source>
        <dbReference type="EMBL" id="CRZ11558.1"/>
    </source>
</evidence>
<dbReference type="EMBL" id="HACM01011116">
    <property type="protein sequence ID" value="CRZ11558.1"/>
    <property type="molecule type" value="Transcribed_RNA"/>
</dbReference>
<feature type="non-terminal residue" evidence="3">
    <location>
        <position position="248"/>
    </location>
</feature>
<dbReference type="InterPro" id="IPR044822">
    <property type="entry name" value="Myb_DNA-bind_4"/>
</dbReference>
<proteinExistence type="predicted"/>
<reference evidence="3" key="1">
    <citation type="submission" date="2015-04" db="EMBL/GenBank/DDBJ databases">
        <title>The genome sequence of the plant pathogenic Rhizarian Plasmodiophora brassicae reveals insights in its biotrophic life cycle and the origin of chitin synthesis.</title>
        <authorList>
            <person name="Schwelm A."/>
            <person name="Fogelqvist J."/>
            <person name="Knaust A."/>
            <person name="Julke S."/>
            <person name="Lilja T."/>
            <person name="Dhandapani V."/>
            <person name="Bonilla-Rosso G."/>
            <person name="Karlsson M."/>
            <person name="Shevchenko A."/>
            <person name="Choi S.R."/>
            <person name="Kim H.G."/>
            <person name="Park J.Y."/>
            <person name="Lim Y.P."/>
            <person name="Ludwig-Muller J."/>
            <person name="Dixelius C."/>
        </authorList>
    </citation>
    <scope>NUCLEOTIDE SEQUENCE</scope>
    <source>
        <tissue evidence="3">Potato root galls</tissue>
    </source>
</reference>
<evidence type="ECO:0000259" key="2">
    <source>
        <dbReference type="Pfam" id="PF13837"/>
    </source>
</evidence>
<feature type="compositionally biased region" description="Acidic residues" evidence="1">
    <location>
        <begin position="151"/>
        <end position="163"/>
    </location>
</feature>
<dbReference type="Pfam" id="PF13837">
    <property type="entry name" value="Myb_DNA-bind_4"/>
    <property type="match status" value="1"/>
</dbReference>
<name>A0A0H5RC00_9EUKA</name>
<feature type="region of interest" description="Disordered" evidence="1">
    <location>
        <begin position="139"/>
        <end position="178"/>
    </location>
</feature>
<organism evidence="3">
    <name type="scientific">Spongospora subterranea</name>
    <dbReference type="NCBI Taxonomy" id="70186"/>
    <lineage>
        <taxon>Eukaryota</taxon>
        <taxon>Sar</taxon>
        <taxon>Rhizaria</taxon>
        <taxon>Endomyxa</taxon>
        <taxon>Phytomyxea</taxon>
        <taxon>Plasmodiophorida</taxon>
        <taxon>Plasmodiophoridae</taxon>
        <taxon>Spongospora</taxon>
    </lineage>
</organism>
<protein>
    <recommendedName>
        <fullName evidence="2">Myb/SANT-like DNA-binding domain-containing protein</fullName>
    </recommendedName>
</protein>